<evidence type="ECO:0000259" key="3">
    <source>
        <dbReference type="Pfam" id="PF05239"/>
    </source>
</evidence>
<dbReference type="InterPro" id="IPR037097">
    <property type="entry name" value="Photo_RC_H_N_sf"/>
</dbReference>
<evidence type="ECO:0000313" key="4">
    <source>
        <dbReference type="EMBL" id="KPL53426.1"/>
    </source>
</evidence>
<dbReference type="NCBIfam" id="TIGR01150">
    <property type="entry name" value="puhA"/>
    <property type="match status" value="1"/>
</dbReference>
<protein>
    <submittedName>
        <fullName evidence="4">H subunit of photosynthetic reaction center complex</fullName>
    </submittedName>
</protein>
<feature type="domain" description="PRC-barrel" evidence="3">
    <location>
        <begin position="143"/>
        <end position="208"/>
    </location>
</feature>
<dbReference type="SUPFAM" id="SSF50346">
    <property type="entry name" value="PRC-barrel domain"/>
    <property type="match status" value="1"/>
</dbReference>
<feature type="transmembrane region" description="Helical" evidence="1">
    <location>
        <begin position="6"/>
        <end position="27"/>
    </location>
</feature>
<accession>A0A0P6W4P8</accession>
<organism evidence="4 5">
    <name type="scientific">Prosthecodimorpha hirschii</name>
    <dbReference type="NCBI Taxonomy" id="665126"/>
    <lineage>
        <taxon>Bacteria</taxon>
        <taxon>Pseudomonadati</taxon>
        <taxon>Pseudomonadota</taxon>
        <taxon>Alphaproteobacteria</taxon>
        <taxon>Hyphomicrobiales</taxon>
        <taxon>Ancalomicrobiaceae</taxon>
        <taxon>Prosthecodimorpha</taxon>
    </lineage>
</organism>
<dbReference type="InterPro" id="IPR015810">
    <property type="entry name" value="Photo_RC_H_N"/>
</dbReference>
<dbReference type="SUPFAM" id="SSF81490">
    <property type="entry name" value="Photosystem II reaction centre subunit H, transmembrane region"/>
    <property type="match status" value="1"/>
</dbReference>
<dbReference type="STRING" id="665126.ABB55_15360"/>
<dbReference type="Pfam" id="PF03967">
    <property type="entry name" value="PRCH"/>
    <property type="match status" value="1"/>
</dbReference>
<comment type="caution">
    <text evidence="4">The sequence shown here is derived from an EMBL/GenBank/DDBJ whole genome shotgun (WGS) entry which is preliminary data.</text>
</comment>
<sequence>MGIPNMDLAQVVLYVFWLFFAGLIFYLHRENKREGYPLQSDRSNERVSIVGFPEPPPSKTFHLPHGGTVTVPEDRVDRRAVAAVPVAPWPGAPLTPTGNPMLDGVGPGAWAERLDEPDLTVDGDPKIVPLRVATDYYPAPQDPDPRGMTVVGGDRKVAGTIVDAWVDRSEFIFRYYEAELTGSGRRVLIPVNFAAIDGRRRSVRVDAIFAAQFQTVPALRNADQVTFLEEEKICAYFGGGLLYAEPKRTESWL</sequence>
<dbReference type="Gene3D" id="4.10.540.10">
    <property type="entry name" value="Photosynthetic reaction centre, H subunit, N-terminal domain"/>
    <property type="match status" value="1"/>
</dbReference>
<dbReference type="InterPro" id="IPR014747">
    <property type="entry name" value="Bac_photo_RC_H_C"/>
</dbReference>
<dbReference type="Pfam" id="PF05239">
    <property type="entry name" value="PRC"/>
    <property type="match status" value="1"/>
</dbReference>
<proteinExistence type="predicted"/>
<dbReference type="Proteomes" id="UP000048984">
    <property type="component" value="Unassembled WGS sequence"/>
</dbReference>
<dbReference type="Gene3D" id="3.90.50.10">
    <property type="entry name" value="Photosynthetic Reaction Center, subunit H, domain 2"/>
    <property type="match status" value="1"/>
</dbReference>
<evidence type="ECO:0000259" key="2">
    <source>
        <dbReference type="Pfam" id="PF03967"/>
    </source>
</evidence>
<evidence type="ECO:0000256" key="1">
    <source>
        <dbReference type="SAM" id="Phobius"/>
    </source>
</evidence>
<dbReference type="InterPro" id="IPR011033">
    <property type="entry name" value="PRC_barrel-like_sf"/>
</dbReference>
<keyword evidence="1" id="KW-0812">Transmembrane</keyword>
<dbReference type="InterPro" id="IPR005652">
    <property type="entry name" value="Photo_RC_H"/>
</dbReference>
<gene>
    <name evidence="4" type="ORF">ABB55_15360</name>
</gene>
<name>A0A0P6W4P8_9HYPH</name>
<keyword evidence="1" id="KW-1133">Transmembrane helix</keyword>
<dbReference type="GO" id="GO:0019684">
    <property type="term" value="P:photosynthesis, light reaction"/>
    <property type="evidence" value="ECO:0007669"/>
    <property type="project" value="InterPro"/>
</dbReference>
<keyword evidence="1" id="KW-0472">Membrane</keyword>
<feature type="domain" description="Photosynthetic reaction centre H subunit N-terminal" evidence="2">
    <location>
        <begin position="5"/>
        <end position="132"/>
    </location>
</feature>
<keyword evidence="5" id="KW-1185">Reference proteome</keyword>
<dbReference type="EMBL" id="LJYW01000001">
    <property type="protein sequence ID" value="KPL53426.1"/>
    <property type="molecule type" value="Genomic_DNA"/>
</dbReference>
<reference evidence="4 5" key="2">
    <citation type="submission" date="2015-10" db="EMBL/GenBank/DDBJ databases">
        <title>Draft Genome Sequence of Prosthecomicrobium hirschii ATCC 27832.</title>
        <authorList>
            <person name="Daniel J."/>
            <person name="Givan S.A."/>
            <person name="Brun Y.V."/>
            <person name="Brown P.J."/>
        </authorList>
    </citation>
    <scope>NUCLEOTIDE SEQUENCE [LARGE SCALE GENOMIC DNA]</scope>
    <source>
        <strain evidence="4 5">16</strain>
    </source>
</reference>
<dbReference type="RefSeq" id="WP_054359591.1">
    <property type="nucleotide sequence ID" value="NZ_LJYW01000001.1"/>
</dbReference>
<evidence type="ECO:0000313" key="5">
    <source>
        <dbReference type="Proteomes" id="UP000048984"/>
    </source>
</evidence>
<reference evidence="4 5" key="1">
    <citation type="submission" date="2015-09" db="EMBL/GenBank/DDBJ databases">
        <authorList>
            <person name="Jackson K.R."/>
            <person name="Lunt B.L."/>
            <person name="Fisher J.N.B."/>
            <person name="Gardner A.V."/>
            <person name="Bailey M.E."/>
            <person name="Deus L.M."/>
            <person name="Earl A.S."/>
            <person name="Gibby P.D."/>
            <person name="Hartmann K.A."/>
            <person name="Liu J.E."/>
            <person name="Manci A.M."/>
            <person name="Nielsen D.A."/>
            <person name="Solomon M.B."/>
            <person name="Breakwell D.P."/>
            <person name="Burnett S.H."/>
            <person name="Grose J.H."/>
        </authorList>
    </citation>
    <scope>NUCLEOTIDE SEQUENCE [LARGE SCALE GENOMIC DNA]</scope>
    <source>
        <strain evidence="4 5">16</strain>
    </source>
</reference>
<dbReference type="AlphaFoldDB" id="A0A0P6W4P8"/>
<dbReference type="GO" id="GO:0030077">
    <property type="term" value="C:plasma membrane light-harvesting complex"/>
    <property type="evidence" value="ECO:0007669"/>
    <property type="project" value="InterPro"/>
</dbReference>
<dbReference type="InterPro" id="IPR027275">
    <property type="entry name" value="PRC-brl_dom"/>
</dbReference>